<dbReference type="EMBL" id="FNHE01000002">
    <property type="protein sequence ID" value="SDL89208.1"/>
    <property type="molecule type" value="Genomic_DNA"/>
</dbReference>
<name>A0A1G9NRI6_9ACTN</name>
<feature type="region of interest" description="Disordered" evidence="1">
    <location>
        <begin position="25"/>
        <end position="44"/>
    </location>
</feature>
<accession>A0A1G9NRI6</accession>
<sequence length="44" mass="4731">MLDRLLLPPRPLVALDPGEHLAPAGARRAALTSGVRADPRRVHP</sequence>
<evidence type="ECO:0000256" key="1">
    <source>
        <dbReference type="SAM" id="MobiDB-lite"/>
    </source>
</evidence>
<dbReference type="AlphaFoldDB" id="A0A1G9NRI6"/>
<evidence type="ECO:0000313" key="2">
    <source>
        <dbReference type="EMBL" id="SDL89208.1"/>
    </source>
</evidence>
<reference evidence="3" key="1">
    <citation type="submission" date="2016-10" db="EMBL/GenBank/DDBJ databases">
        <authorList>
            <person name="Varghese N."/>
            <person name="Submissions S."/>
        </authorList>
    </citation>
    <scope>NUCLEOTIDE SEQUENCE [LARGE SCALE GENOMIC DNA]</scope>
    <source>
        <strain evidence="3">DSM 45419</strain>
    </source>
</reference>
<evidence type="ECO:0000313" key="3">
    <source>
        <dbReference type="Proteomes" id="UP000198680"/>
    </source>
</evidence>
<dbReference type="STRING" id="1137991.SAMN05660642_01156"/>
<protein>
    <submittedName>
        <fullName evidence="2">Uncharacterized protein</fullName>
    </submittedName>
</protein>
<dbReference type="Proteomes" id="UP000198680">
    <property type="component" value="Unassembled WGS sequence"/>
</dbReference>
<dbReference type="RefSeq" id="WP_281241908.1">
    <property type="nucleotide sequence ID" value="NZ_FNHE01000002.1"/>
</dbReference>
<organism evidence="2 3">
    <name type="scientific">Geodermatophilus siccatus</name>
    <dbReference type="NCBI Taxonomy" id="1137991"/>
    <lineage>
        <taxon>Bacteria</taxon>
        <taxon>Bacillati</taxon>
        <taxon>Actinomycetota</taxon>
        <taxon>Actinomycetes</taxon>
        <taxon>Geodermatophilales</taxon>
        <taxon>Geodermatophilaceae</taxon>
        <taxon>Geodermatophilus</taxon>
    </lineage>
</organism>
<proteinExistence type="predicted"/>
<gene>
    <name evidence="2" type="ORF">SAMN05660642_01156</name>
</gene>
<keyword evidence="3" id="KW-1185">Reference proteome</keyword>